<evidence type="ECO:0000259" key="17">
    <source>
        <dbReference type="PROSITE" id="PS51192"/>
    </source>
</evidence>
<dbReference type="Pfam" id="PF20932">
    <property type="entry name" value="Dicer_dsRBD"/>
    <property type="match status" value="1"/>
</dbReference>
<dbReference type="GO" id="GO:0004386">
    <property type="term" value="F:helicase activity"/>
    <property type="evidence" value="ECO:0007669"/>
    <property type="project" value="UniProtKB-KW"/>
</dbReference>
<dbReference type="Pfam" id="PF20931">
    <property type="entry name" value="Dicer_platform"/>
    <property type="match status" value="1"/>
</dbReference>
<dbReference type="InterPro" id="IPR044441">
    <property type="entry name" value="DICER_DSRM"/>
</dbReference>
<feature type="domain" description="RNase III" evidence="16">
    <location>
        <begin position="1041"/>
        <end position="1243"/>
    </location>
</feature>
<keyword evidence="3" id="KW-0540">Nuclease</keyword>
<dbReference type="SMART" id="SM00535">
    <property type="entry name" value="RIBOc"/>
    <property type="match status" value="2"/>
</dbReference>
<organism evidence="20">
    <name type="scientific">Planococcus kraunhiae</name>
    <dbReference type="NCBI Taxonomy" id="494597"/>
    <lineage>
        <taxon>Eukaryota</taxon>
        <taxon>Metazoa</taxon>
        <taxon>Ecdysozoa</taxon>
        <taxon>Arthropoda</taxon>
        <taxon>Hexapoda</taxon>
        <taxon>Insecta</taxon>
        <taxon>Pterygota</taxon>
        <taxon>Neoptera</taxon>
        <taxon>Paraneoptera</taxon>
        <taxon>Hemiptera</taxon>
        <taxon>Sternorrhyncha</taxon>
        <taxon>Coccoidea</taxon>
        <taxon>Pseudococcidae</taxon>
        <taxon>Planococcus</taxon>
    </lineage>
</organism>
<evidence type="ECO:0000256" key="10">
    <source>
        <dbReference type="ARBA" id="ARBA00022840"/>
    </source>
</evidence>
<dbReference type="Pfam" id="PF02170">
    <property type="entry name" value="PAZ"/>
    <property type="match status" value="1"/>
</dbReference>
<dbReference type="PROSITE" id="PS51327">
    <property type="entry name" value="DICER_DSRBF"/>
    <property type="match status" value="1"/>
</dbReference>
<keyword evidence="5" id="KW-0677">Repeat</keyword>
<comment type="similarity">
    <text evidence="14 15">Belongs to the helicase family. Dicer subfamily.</text>
</comment>
<dbReference type="InterPro" id="IPR005034">
    <property type="entry name" value="Dicer_dimerisation"/>
</dbReference>
<dbReference type="PROSITE" id="PS50142">
    <property type="entry name" value="RNASE_3_2"/>
    <property type="match status" value="2"/>
</dbReference>
<dbReference type="EMBL" id="LC194143">
    <property type="protein sequence ID" value="BAX36482.1"/>
    <property type="molecule type" value="mRNA"/>
</dbReference>
<comment type="cofactor">
    <cofactor evidence="1">
        <name>Mn(2+)</name>
        <dbReference type="ChEBI" id="CHEBI:29035"/>
    </cofactor>
</comment>
<keyword evidence="12" id="KW-0943">RNA-mediated gene silencing</keyword>
<dbReference type="Pfam" id="PF00271">
    <property type="entry name" value="Helicase_C"/>
    <property type="match status" value="1"/>
</dbReference>
<evidence type="ECO:0000259" key="16">
    <source>
        <dbReference type="PROSITE" id="PS50142"/>
    </source>
</evidence>
<dbReference type="Gene3D" id="3.30.160.20">
    <property type="match status" value="1"/>
</dbReference>
<keyword evidence="7" id="KW-0255">Endonuclease</keyword>
<dbReference type="Gene3D" id="3.40.50.300">
    <property type="entry name" value="P-loop containing nucleotide triphosphate hydrolases"/>
    <property type="match status" value="2"/>
</dbReference>
<evidence type="ECO:0000256" key="5">
    <source>
        <dbReference type="ARBA" id="ARBA00022737"/>
    </source>
</evidence>
<evidence type="ECO:0000256" key="3">
    <source>
        <dbReference type="ARBA" id="ARBA00022722"/>
    </source>
</evidence>
<dbReference type="Pfam" id="PF03368">
    <property type="entry name" value="Dicer_dimer"/>
    <property type="match status" value="1"/>
</dbReference>
<feature type="domain" description="Helicase ATP-binding" evidence="17">
    <location>
        <begin position="13"/>
        <end position="191"/>
    </location>
</feature>
<dbReference type="PANTHER" id="PTHR14950">
    <property type="entry name" value="DICER-RELATED"/>
    <property type="match status" value="1"/>
</dbReference>
<dbReference type="SUPFAM" id="SSF101690">
    <property type="entry name" value="PAZ domain"/>
    <property type="match status" value="1"/>
</dbReference>
<keyword evidence="13" id="KW-0464">Manganese</keyword>
<dbReference type="InterPro" id="IPR036389">
    <property type="entry name" value="RNase_III_sf"/>
</dbReference>
<dbReference type="SMART" id="SM00487">
    <property type="entry name" value="DEXDc"/>
    <property type="match status" value="1"/>
</dbReference>
<keyword evidence="4" id="KW-0479">Metal-binding</keyword>
<name>A0A1W7HGU5_9HEMI</name>
<dbReference type="PROSITE" id="PS51194">
    <property type="entry name" value="HELICASE_CTER"/>
    <property type="match status" value="1"/>
</dbReference>
<dbReference type="InterPro" id="IPR048512">
    <property type="entry name" value="Dicer_platform"/>
</dbReference>
<dbReference type="InterPro" id="IPR027417">
    <property type="entry name" value="P-loop_NTPase"/>
</dbReference>
<keyword evidence="8" id="KW-0378">Hydrolase</keyword>
<dbReference type="GO" id="GO:0004525">
    <property type="term" value="F:ribonuclease III activity"/>
    <property type="evidence" value="ECO:0007669"/>
    <property type="project" value="InterPro"/>
</dbReference>
<evidence type="ECO:0000256" key="4">
    <source>
        <dbReference type="ARBA" id="ARBA00022723"/>
    </source>
</evidence>
<evidence type="ECO:0000256" key="8">
    <source>
        <dbReference type="ARBA" id="ARBA00022801"/>
    </source>
</evidence>
<proteinExistence type="evidence at transcript level"/>
<dbReference type="SMART" id="SM00949">
    <property type="entry name" value="PAZ"/>
    <property type="match status" value="1"/>
</dbReference>
<evidence type="ECO:0000259" key="18">
    <source>
        <dbReference type="PROSITE" id="PS51194"/>
    </source>
</evidence>
<dbReference type="GO" id="GO:0005524">
    <property type="term" value="F:ATP binding"/>
    <property type="evidence" value="ECO:0007669"/>
    <property type="project" value="UniProtKB-KW"/>
</dbReference>
<evidence type="ECO:0000256" key="15">
    <source>
        <dbReference type="PROSITE-ProRule" id="PRU00657"/>
    </source>
</evidence>
<evidence type="ECO:0000256" key="9">
    <source>
        <dbReference type="ARBA" id="ARBA00022806"/>
    </source>
</evidence>
<keyword evidence="11" id="KW-0460">Magnesium</keyword>
<protein>
    <submittedName>
        <fullName evidence="20">Dicer3</fullName>
    </submittedName>
</protein>
<keyword evidence="15" id="KW-0694">RNA-binding</keyword>
<dbReference type="SUPFAM" id="SSF52540">
    <property type="entry name" value="P-loop containing nucleoside triphosphate hydrolases"/>
    <property type="match status" value="1"/>
</dbReference>
<evidence type="ECO:0000256" key="6">
    <source>
        <dbReference type="ARBA" id="ARBA00022741"/>
    </source>
</evidence>
<dbReference type="GO" id="GO:0003677">
    <property type="term" value="F:DNA binding"/>
    <property type="evidence" value="ECO:0007669"/>
    <property type="project" value="InterPro"/>
</dbReference>
<evidence type="ECO:0000256" key="14">
    <source>
        <dbReference type="ARBA" id="ARBA00035116"/>
    </source>
</evidence>
<dbReference type="SMART" id="SM00490">
    <property type="entry name" value="HELICc"/>
    <property type="match status" value="1"/>
</dbReference>
<evidence type="ECO:0000259" key="19">
    <source>
        <dbReference type="PROSITE" id="PS51327"/>
    </source>
</evidence>
<gene>
    <name evidence="20" type="primary">PkDCR3</name>
</gene>
<feature type="domain" description="Helicase C-terminal" evidence="18">
    <location>
        <begin position="363"/>
        <end position="526"/>
    </location>
</feature>
<evidence type="ECO:0000256" key="12">
    <source>
        <dbReference type="ARBA" id="ARBA00023158"/>
    </source>
</evidence>
<dbReference type="InterPro" id="IPR038248">
    <property type="entry name" value="Dicer_dimer_sf"/>
</dbReference>
<dbReference type="GO" id="GO:0046872">
    <property type="term" value="F:metal ion binding"/>
    <property type="evidence" value="ECO:0007669"/>
    <property type="project" value="UniProtKB-KW"/>
</dbReference>
<evidence type="ECO:0000256" key="2">
    <source>
        <dbReference type="ARBA" id="ARBA00001946"/>
    </source>
</evidence>
<dbReference type="Gene3D" id="2.170.260.10">
    <property type="entry name" value="paz domain"/>
    <property type="match status" value="1"/>
</dbReference>
<dbReference type="PROSITE" id="PS51192">
    <property type="entry name" value="HELICASE_ATP_BIND_1"/>
    <property type="match status" value="1"/>
</dbReference>
<sequence length="1551" mass="178687">MRGFEKRKYQIELIEKIKQTNAILFLPTGSGKTFIASEIIKHMQLDLQNPVSKGGKRTIFLVNTVALVEQHHAFLEKNCSLKIKSITGDLQSSLNKREFWTQAENDFQVLIMTSQIYLNALTHAHMFLKNANLIIFDECHSAVHDHPMRKVMSLFRKCDEHDHPKVLGLSATLLNANTTSLLFKEQLSCLENTFRSKIITSKHVNEVKKFSTKPKERREPLTHYQSPPKITGQIKALVDKYIDILTNLKLKNVDIPQFPGDKLLNDRGENRAKMLKNCLTDLMVHLEEYGVFFCYFGCDFYVTQIERIMMDKKDEKVYCDALMMMMNLLKVISKLLKMEMFSFGDIRKIKVIEENCAEKLSYLLTQLKNLTSSDKCIVFVQRRMTAKILSGIIKIFFKETKIKLTVDHMIGSSAHPLRNSRDDAHDKKFNQRVMEEFRCGKINVLVASNVLEEGIDMPDCNAVYMYDFPKTFRSYVQSKGRARKTDSTYVLLMDKEDVKSFKSIDDYQELEKKLEDAVPSFDVSHEFDDENRQGNNDEFYTTANGAILLKTQAISIVNRYCSSLSHDIFTELTPLWYQKEQENGYVCKLALPMNAAIKDIIEGPVCKNITEGKHAVAFKAVKMLHEMKALDDNFHPVREIVNAEDQLFWFPIWDENGKPTDGLKSSVREVDMKIPKYVKNCRPVANEKCYLHVIYITPKYPIPTTNDRKKCNELLTNAYELGIITRNRLPKVCDFPVFSDLGEMAINIVTNHRSYVLTKEQISTITKFHREIFLKAIQVVKKFLVYSEKNDSGYFIVPLKPGNDEFVIDFEVVFNKWEIFDVEEPTKEQRKETLYDKTNYLEQVLIPWYQKQSKNSKMYYIVTNVDRGQKLSKPFYDKKYKSFAEYYEKRHNLEALSPNQPLMEARAITHHLDCLRPRAVTSEQSKRSRPDFFLVPEFCIKQTFPACYFYKATLLPSVLHRLHHLLLAEELREKIAIEAGIGKLEWRKDKNDVLEVFDKYNIPKNLQNCEDELAKVERSSSLASGSIPGTSVHDFYGFPPLNTLKKHTNYEGPRQKEIFQALTPAGCNDILDLERLETLGDSFLKFAVSVTVFREHITSNEGYLTTLKGKLVGNRNLFYCGDRFNLASFIKANTFSAHLNWCPPGFILPKILEELCKITLISPAVFFHLRIPYADQFSGSVSQNTIKSMKEDVEKFMTTLAGKPEIHKEEEKTLCFFGKQSVSDKTVADVVEALVGVYVKTGGIQPAYQLLNYFGVLANTKYDDVMSTPAPSPLLERSELAIKSMIPEYKKLENLLSYSFRDKAYILQAFTHASYLRNTKTDCYQTLEFIGDAVLDFLITSYIYEYCEDLPPGKLTDLRSALVNNNTFGAISVRLGLHKFLLSDNQKLTDAINCLVEYQKRNNHEINGIEMMNVTVEDGEELAEEMVVPKVLGDMFESLAGAIYLDSENDLQTVWRIYYNIMRGEIEKFSHNIPINPVRAVYEMPNAKVKFTKEKSPRLRKYSNDQMIKLSVVRDNKEFVCFGVGENIDSCKTAAAKLALRNFYEKTVFVI</sequence>
<dbReference type="InterPro" id="IPR000999">
    <property type="entry name" value="RNase_III_dom"/>
</dbReference>
<dbReference type="GO" id="GO:0030422">
    <property type="term" value="P:siRNA processing"/>
    <property type="evidence" value="ECO:0007669"/>
    <property type="project" value="InterPro"/>
</dbReference>
<dbReference type="PANTHER" id="PTHR14950:SF37">
    <property type="entry name" value="ENDORIBONUCLEASE DICER"/>
    <property type="match status" value="1"/>
</dbReference>
<dbReference type="SUPFAM" id="SSF69065">
    <property type="entry name" value="RNase III domain-like"/>
    <property type="match status" value="2"/>
</dbReference>
<keyword evidence="9" id="KW-0347">Helicase</keyword>
<keyword evidence="6" id="KW-0547">Nucleotide-binding</keyword>
<accession>A0A1W7HGU5</accession>
<dbReference type="InterPro" id="IPR036085">
    <property type="entry name" value="PAZ_dom_sf"/>
</dbReference>
<reference evidence="20" key="1">
    <citation type="submission" date="2016-11" db="EMBL/GenBank/DDBJ databases">
        <title>Geographic variation in RNAi sensitivity in the migratory locust.</title>
        <authorList>
            <person name="Sugahara R."/>
            <person name="Tanaka S."/>
            <person name="Jouraku A."/>
            <person name="Shiotsuki T."/>
        </authorList>
    </citation>
    <scope>NUCLEOTIDE SEQUENCE</scope>
    <source>
        <tissue evidence="20">Whole body</tissue>
    </source>
</reference>
<dbReference type="CDD" id="cd00593">
    <property type="entry name" value="RIBOc"/>
    <property type="match status" value="2"/>
</dbReference>
<dbReference type="Gene3D" id="1.10.1520.10">
    <property type="entry name" value="Ribonuclease III domain"/>
    <property type="match status" value="2"/>
</dbReference>
<evidence type="ECO:0000256" key="11">
    <source>
        <dbReference type="ARBA" id="ARBA00022842"/>
    </source>
</evidence>
<dbReference type="Gene3D" id="3.30.160.380">
    <property type="entry name" value="Dicer dimerisation domain"/>
    <property type="match status" value="1"/>
</dbReference>
<keyword evidence="10" id="KW-0067">ATP-binding</keyword>
<dbReference type="Pfam" id="PF04851">
    <property type="entry name" value="ResIII"/>
    <property type="match status" value="1"/>
</dbReference>
<evidence type="ECO:0000313" key="20">
    <source>
        <dbReference type="EMBL" id="BAX36482.1"/>
    </source>
</evidence>
<dbReference type="InterPro" id="IPR003100">
    <property type="entry name" value="PAZ_dom"/>
</dbReference>
<dbReference type="InterPro" id="IPR001650">
    <property type="entry name" value="Helicase_C-like"/>
</dbReference>
<dbReference type="GO" id="GO:0031054">
    <property type="term" value="P:pre-miRNA processing"/>
    <property type="evidence" value="ECO:0007669"/>
    <property type="project" value="InterPro"/>
</dbReference>
<dbReference type="InterPro" id="IPR006935">
    <property type="entry name" value="Helicase/UvrB_N"/>
</dbReference>
<feature type="domain" description="Dicer dsRNA-binding fold" evidence="19">
    <location>
        <begin position="553"/>
        <end position="644"/>
    </location>
</feature>
<dbReference type="GO" id="GO:0003723">
    <property type="term" value="F:RNA binding"/>
    <property type="evidence" value="ECO:0007669"/>
    <property type="project" value="UniProtKB-UniRule"/>
</dbReference>
<comment type="cofactor">
    <cofactor evidence="2">
        <name>Mg(2+)</name>
        <dbReference type="ChEBI" id="CHEBI:18420"/>
    </cofactor>
</comment>
<dbReference type="Pfam" id="PF00636">
    <property type="entry name" value="Ribonuclease_3"/>
    <property type="match status" value="2"/>
</dbReference>
<feature type="domain" description="RNase III" evidence="16">
    <location>
        <begin position="1289"/>
        <end position="1448"/>
    </location>
</feature>
<evidence type="ECO:0000256" key="13">
    <source>
        <dbReference type="ARBA" id="ARBA00023211"/>
    </source>
</evidence>
<evidence type="ECO:0000256" key="1">
    <source>
        <dbReference type="ARBA" id="ARBA00001936"/>
    </source>
</evidence>
<dbReference type="InterPro" id="IPR014001">
    <property type="entry name" value="Helicase_ATP-bd"/>
</dbReference>
<evidence type="ECO:0000256" key="7">
    <source>
        <dbReference type="ARBA" id="ARBA00022759"/>
    </source>
</evidence>
<dbReference type="FunFam" id="1.10.1520.10:FF:000005">
    <property type="entry name" value="Putative endoribonuclease dicer"/>
    <property type="match status" value="1"/>
</dbReference>